<evidence type="ECO:0000313" key="1">
    <source>
        <dbReference type="EMBL" id="MBA2897379.1"/>
    </source>
</evidence>
<name>A0A7W0CU38_9ACTN</name>
<evidence type="ECO:0000313" key="2">
    <source>
        <dbReference type="Proteomes" id="UP000530928"/>
    </source>
</evidence>
<protein>
    <submittedName>
        <fullName evidence="1">Uncharacterized protein</fullName>
    </submittedName>
</protein>
<dbReference type="Proteomes" id="UP000530928">
    <property type="component" value="Unassembled WGS sequence"/>
</dbReference>
<dbReference type="AlphaFoldDB" id="A0A7W0CU38"/>
<comment type="caution">
    <text evidence="1">The sequence shown here is derived from an EMBL/GenBank/DDBJ whole genome shotgun (WGS) entry which is preliminary data.</text>
</comment>
<dbReference type="RefSeq" id="WP_181616087.1">
    <property type="nucleotide sequence ID" value="NZ_BAABAM010000013.1"/>
</dbReference>
<keyword evidence="2" id="KW-1185">Reference proteome</keyword>
<gene>
    <name evidence="1" type="ORF">HNR30_008777</name>
</gene>
<accession>A0A7W0CU38</accession>
<sequence>MTKHKTETIVRVFDERDHLVTETVTVTVTHQPETTQEEALVGMYL</sequence>
<reference evidence="1 2" key="1">
    <citation type="submission" date="2020-07" db="EMBL/GenBank/DDBJ databases">
        <title>Genomic Encyclopedia of Type Strains, Phase IV (KMG-IV): sequencing the most valuable type-strain genomes for metagenomic binning, comparative biology and taxonomic classification.</title>
        <authorList>
            <person name="Goeker M."/>
        </authorList>
    </citation>
    <scope>NUCLEOTIDE SEQUENCE [LARGE SCALE GENOMIC DNA]</scope>
    <source>
        <strain evidence="1 2">DSM 45533</strain>
    </source>
</reference>
<organism evidence="1 2">
    <name type="scientific">Nonomuraea soli</name>
    <dbReference type="NCBI Taxonomy" id="1032476"/>
    <lineage>
        <taxon>Bacteria</taxon>
        <taxon>Bacillati</taxon>
        <taxon>Actinomycetota</taxon>
        <taxon>Actinomycetes</taxon>
        <taxon>Streptosporangiales</taxon>
        <taxon>Streptosporangiaceae</taxon>
        <taxon>Nonomuraea</taxon>
    </lineage>
</organism>
<proteinExistence type="predicted"/>
<dbReference type="EMBL" id="JACDUR010000011">
    <property type="protein sequence ID" value="MBA2897379.1"/>
    <property type="molecule type" value="Genomic_DNA"/>
</dbReference>